<dbReference type="EMBL" id="QFFJ01000002">
    <property type="protein sequence ID" value="RBL90368.1"/>
    <property type="molecule type" value="Genomic_DNA"/>
</dbReference>
<proteinExistence type="predicted"/>
<dbReference type="OrthoDB" id="8481042at2"/>
<comment type="caution">
    <text evidence="1">The sequence shown here is derived from an EMBL/GenBank/DDBJ whole genome shotgun (WGS) entry which is preliminary data.</text>
</comment>
<evidence type="ECO:0000313" key="1">
    <source>
        <dbReference type="EMBL" id="RBL90368.1"/>
    </source>
</evidence>
<evidence type="ECO:0000313" key="2">
    <source>
        <dbReference type="Proteomes" id="UP000253410"/>
    </source>
</evidence>
<dbReference type="AlphaFoldDB" id="A0A365XWA9"/>
<evidence type="ECO:0008006" key="3">
    <source>
        <dbReference type="Google" id="ProtNLM"/>
    </source>
</evidence>
<reference evidence="1 2" key="1">
    <citation type="submission" date="2018-05" db="EMBL/GenBank/DDBJ databases">
        <title>Chitinophaga sp. K3CV102501T nov., isolated from isolated from a monsoon evergreen broad-leaved forest soil.</title>
        <authorList>
            <person name="Lv Y."/>
        </authorList>
    </citation>
    <scope>NUCLEOTIDE SEQUENCE [LARGE SCALE GENOMIC DNA]</scope>
    <source>
        <strain evidence="1 2">GDMCC 1.1325</strain>
    </source>
</reference>
<sequence length="108" mass="12248">MITVKVTYTVKPEFVAKNKENIQRFLADFQKMDDAAFWYHISLMDDGVTFSHFSAYRDEKIQQEVLNVASFKVFQQERDESGLNGSHAVKVLEFVGASSGKLTPGQPL</sequence>
<dbReference type="RefSeq" id="WP_113619117.1">
    <property type="nucleotide sequence ID" value="NZ_QFFJ01000002.1"/>
</dbReference>
<name>A0A365XWA9_9BACT</name>
<keyword evidence="2" id="KW-1185">Reference proteome</keyword>
<gene>
    <name evidence="1" type="ORF">DF182_28310</name>
</gene>
<protein>
    <recommendedName>
        <fullName evidence="3">ABM domain-containing protein</fullName>
    </recommendedName>
</protein>
<organism evidence="1 2">
    <name type="scientific">Chitinophaga flava</name>
    <dbReference type="NCBI Taxonomy" id="2259036"/>
    <lineage>
        <taxon>Bacteria</taxon>
        <taxon>Pseudomonadati</taxon>
        <taxon>Bacteroidota</taxon>
        <taxon>Chitinophagia</taxon>
        <taxon>Chitinophagales</taxon>
        <taxon>Chitinophagaceae</taxon>
        <taxon>Chitinophaga</taxon>
    </lineage>
</organism>
<dbReference type="Proteomes" id="UP000253410">
    <property type="component" value="Unassembled WGS sequence"/>
</dbReference>
<accession>A0A365XWA9</accession>